<comment type="similarity">
    <text evidence="2">Belongs to the peptidase S49 family.</text>
</comment>
<keyword evidence="4 9" id="KW-0378">Hydrolase</keyword>
<evidence type="ECO:0000256" key="6">
    <source>
        <dbReference type="ARBA" id="ARBA00023136"/>
    </source>
</evidence>
<evidence type="ECO:0000256" key="7">
    <source>
        <dbReference type="PIRSR" id="PIRSR001217-1"/>
    </source>
</evidence>
<dbReference type="InterPro" id="IPR029045">
    <property type="entry name" value="ClpP/crotonase-like_dom_sf"/>
</dbReference>
<feature type="active site" description="Proton donor/acceptor" evidence="7">
    <location>
        <position position="176"/>
    </location>
</feature>
<dbReference type="GO" id="GO:0016020">
    <property type="term" value="C:membrane"/>
    <property type="evidence" value="ECO:0007669"/>
    <property type="project" value="UniProtKB-SubCell"/>
</dbReference>
<dbReference type="PIRSF" id="PIRSF001217">
    <property type="entry name" value="Protease_4_SppA"/>
    <property type="match status" value="1"/>
</dbReference>
<evidence type="ECO:0000256" key="4">
    <source>
        <dbReference type="ARBA" id="ARBA00022801"/>
    </source>
</evidence>
<dbReference type="CDD" id="cd07023">
    <property type="entry name" value="S49_Sppa_N_C"/>
    <property type="match status" value="1"/>
</dbReference>
<keyword evidence="10" id="KW-1185">Reference proteome</keyword>
<dbReference type="Gene3D" id="3.90.226.10">
    <property type="entry name" value="2-enoyl-CoA Hydratase, Chain A, domain 1"/>
    <property type="match status" value="3"/>
</dbReference>
<dbReference type="EC" id="3.4.21.-" evidence="9"/>
<dbReference type="InterPro" id="IPR047217">
    <property type="entry name" value="S49_SppA_67K_type_N"/>
</dbReference>
<proteinExistence type="inferred from homology"/>
<organism evidence="9 10">
    <name type="scientific">Dermatophilus congolensis</name>
    <dbReference type="NCBI Taxonomy" id="1863"/>
    <lineage>
        <taxon>Bacteria</taxon>
        <taxon>Bacillati</taxon>
        <taxon>Actinomycetota</taxon>
        <taxon>Actinomycetes</taxon>
        <taxon>Micrococcales</taxon>
        <taxon>Dermatophilaceae</taxon>
        <taxon>Dermatophilus</taxon>
    </lineage>
</organism>
<evidence type="ECO:0000256" key="5">
    <source>
        <dbReference type="ARBA" id="ARBA00022825"/>
    </source>
</evidence>
<dbReference type="GO" id="GO:0008236">
    <property type="term" value="F:serine-type peptidase activity"/>
    <property type="evidence" value="ECO:0007669"/>
    <property type="project" value="UniProtKB-KW"/>
</dbReference>
<keyword evidence="6" id="KW-0472">Membrane</keyword>
<dbReference type="InterPro" id="IPR004635">
    <property type="entry name" value="Pept_S49_SppA"/>
</dbReference>
<name>A0A239VMK4_9MICO</name>
<dbReference type="STRING" id="1121387.GCA_000429885_00049"/>
<dbReference type="KEGG" id="dco:SAMEA4475696_1679"/>
<comment type="subcellular location">
    <subcellularLocation>
        <location evidence="1">Membrane</location>
    </subcellularLocation>
</comment>
<evidence type="ECO:0000313" key="10">
    <source>
        <dbReference type="Proteomes" id="UP000242637"/>
    </source>
</evidence>
<dbReference type="CDD" id="cd07018">
    <property type="entry name" value="S49_SppA_67K_type"/>
    <property type="match status" value="1"/>
</dbReference>
<evidence type="ECO:0000256" key="3">
    <source>
        <dbReference type="ARBA" id="ARBA00022670"/>
    </source>
</evidence>
<dbReference type="Proteomes" id="UP000242637">
    <property type="component" value="Chromosome 1"/>
</dbReference>
<dbReference type="RefSeq" id="WP_028326241.1">
    <property type="nucleotide sequence ID" value="NZ_JAAFNI010000001.1"/>
</dbReference>
<accession>A0A239VMK4</accession>
<dbReference type="Pfam" id="PF01343">
    <property type="entry name" value="Peptidase_S49"/>
    <property type="match status" value="2"/>
</dbReference>
<dbReference type="GO" id="GO:0006465">
    <property type="term" value="P:signal peptide processing"/>
    <property type="evidence" value="ECO:0007669"/>
    <property type="project" value="InterPro"/>
</dbReference>
<dbReference type="EMBL" id="LT906453">
    <property type="protein sequence ID" value="SNV22894.1"/>
    <property type="molecule type" value="Genomic_DNA"/>
</dbReference>
<evidence type="ECO:0000259" key="8">
    <source>
        <dbReference type="Pfam" id="PF01343"/>
    </source>
</evidence>
<dbReference type="SUPFAM" id="SSF52096">
    <property type="entry name" value="ClpP/crotonase"/>
    <property type="match status" value="2"/>
</dbReference>
<dbReference type="PANTHER" id="PTHR33209">
    <property type="entry name" value="PROTEASE 4"/>
    <property type="match status" value="1"/>
</dbReference>
<evidence type="ECO:0000256" key="2">
    <source>
        <dbReference type="ARBA" id="ARBA00008683"/>
    </source>
</evidence>
<dbReference type="NCBIfam" id="TIGR00706">
    <property type="entry name" value="SppA_dom"/>
    <property type="match status" value="1"/>
</dbReference>
<feature type="domain" description="Peptidase S49" evidence="8">
    <location>
        <begin position="103"/>
        <end position="257"/>
    </location>
</feature>
<dbReference type="GeneID" id="63459880"/>
<dbReference type="InterPro" id="IPR002142">
    <property type="entry name" value="Peptidase_S49"/>
</dbReference>
<feature type="domain" description="Peptidase S49" evidence="8">
    <location>
        <begin position="361"/>
        <end position="506"/>
    </location>
</feature>
<keyword evidence="3 9" id="KW-0645">Protease</keyword>
<dbReference type="AlphaFoldDB" id="A0A239VMK4"/>
<protein>
    <submittedName>
        <fullName evidence="9">Protease 4</fullName>
        <ecNumber evidence="9">3.4.21.-</ecNumber>
    </submittedName>
</protein>
<gene>
    <name evidence="9" type="primary">sppA</name>
    <name evidence="9" type="ORF">SAMEA4475696_01679</name>
</gene>
<evidence type="ECO:0000313" key="9">
    <source>
        <dbReference type="EMBL" id="SNV22894.1"/>
    </source>
</evidence>
<keyword evidence="5" id="KW-0720">Serine protease</keyword>
<dbReference type="InterPro" id="IPR004634">
    <property type="entry name" value="Pept_S49_pIV"/>
</dbReference>
<dbReference type="InterPro" id="IPR047272">
    <property type="entry name" value="S49_SppA_C"/>
</dbReference>
<dbReference type="PANTHER" id="PTHR33209:SF1">
    <property type="entry name" value="PEPTIDASE S49 DOMAIN-CONTAINING PROTEIN"/>
    <property type="match status" value="1"/>
</dbReference>
<reference evidence="9 10" key="1">
    <citation type="submission" date="2017-06" db="EMBL/GenBank/DDBJ databases">
        <authorList>
            <consortium name="Pathogen Informatics"/>
        </authorList>
    </citation>
    <scope>NUCLEOTIDE SEQUENCE [LARGE SCALE GENOMIC DNA]</scope>
    <source>
        <strain evidence="9 10">NCTC13039</strain>
    </source>
</reference>
<sequence>MASLRQLLDKLPIDDALLRRIPIPGTSDNVILEIDAARGLTETAPTSPLEILSQRTTPRLWEIISGLRDAAHDDKVVALVVHAAGVSMGMELADELTRSIRRFRESGKPTLAWAEAMGETNSSLTELLIASACEHIWLQPSGLISPVGTALTSPFLNDALKRIDAKPEFDGRKEYKSAADTLTERGFTDANREQYQAILDSTIDAAFEEIAAGRGMELDTARSILDAGFLTPEEAKEIGLIDHIGYRDEAYSWLYEHLEDPQRERTTTRYVERYDHSAIRNALQRKRGKRSVALITAHGAIHLGRSNPSPRGGHSIGSDDLGAALRHAVNEKVEAVVLRINSGGGSATASDAIRREVMQVREAGIPVIISMGQAAASGGYYISSAGTEIVADPHTLTGSIGVLAGKTSIGKSLERIGITHDSVARGRHATFLSAFEAFDKESRQELGRLLDLVYEDFLSKVAEGRNMPMAEVEKLARGRVWSGRDAHTHGLVDHLGGLDEAVDRVAFRLGVTRAEIDVTPMPKTGPFDRFFPTDNMDAPVAANTSVLGTALAQDLRGVIGSGGEALLSQAVELLGLNSEGLLRASLPQIR</sequence>
<evidence type="ECO:0000256" key="1">
    <source>
        <dbReference type="ARBA" id="ARBA00004370"/>
    </source>
</evidence>
<dbReference type="OrthoDB" id="9764363at2"/>
<feature type="active site" description="Nucleophile" evidence="7">
    <location>
        <position position="377"/>
    </location>
</feature>